<sequence length="78" mass="8974">MTFPVSIKGVVIHADKVLLLRNDRDEWELPGGRLEIGETPEECGAPSRLHRHVPLHDERPGRRSTRRQTRSWKGKSQP</sequence>
<organism evidence="3 4">
    <name type="scientific">Actinophytocola algeriensis</name>
    <dbReference type="NCBI Taxonomy" id="1768010"/>
    <lineage>
        <taxon>Bacteria</taxon>
        <taxon>Bacillati</taxon>
        <taxon>Actinomycetota</taxon>
        <taxon>Actinomycetes</taxon>
        <taxon>Pseudonocardiales</taxon>
        <taxon>Pseudonocardiaceae</taxon>
    </lineage>
</organism>
<evidence type="ECO:0000313" key="3">
    <source>
        <dbReference type="EMBL" id="MBB4907559.1"/>
    </source>
</evidence>
<protein>
    <recommendedName>
        <fullName evidence="2">Nudix hydrolase domain-containing protein</fullName>
    </recommendedName>
</protein>
<gene>
    <name evidence="3" type="ORF">FHR82_003801</name>
</gene>
<dbReference type="InterPro" id="IPR015797">
    <property type="entry name" value="NUDIX_hydrolase-like_dom_sf"/>
</dbReference>
<reference evidence="3 4" key="1">
    <citation type="submission" date="2020-08" db="EMBL/GenBank/DDBJ databases">
        <title>Genomic Encyclopedia of Type Strains, Phase III (KMG-III): the genomes of soil and plant-associated and newly described type strains.</title>
        <authorList>
            <person name="Whitman W."/>
        </authorList>
    </citation>
    <scope>NUCLEOTIDE SEQUENCE [LARGE SCALE GENOMIC DNA]</scope>
    <source>
        <strain evidence="3 4">CECT 8960</strain>
    </source>
</reference>
<dbReference type="Gene3D" id="3.90.79.10">
    <property type="entry name" value="Nucleoside Triphosphate Pyrophosphohydrolase"/>
    <property type="match status" value="1"/>
</dbReference>
<evidence type="ECO:0000313" key="4">
    <source>
        <dbReference type="Proteomes" id="UP000520767"/>
    </source>
</evidence>
<evidence type="ECO:0000259" key="2">
    <source>
        <dbReference type="Pfam" id="PF00293"/>
    </source>
</evidence>
<dbReference type="EMBL" id="JACHJQ010000004">
    <property type="protein sequence ID" value="MBB4907559.1"/>
    <property type="molecule type" value="Genomic_DNA"/>
</dbReference>
<proteinExistence type="predicted"/>
<comment type="caution">
    <text evidence="3">The sequence shown here is derived from an EMBL/GenBank/DDBJ whole genome shotgun (WGS) entry which is preliminary data.</text>
</comment>
<feature type="compositionally biased region" description="Basic residues" evidence="1">
    <location>
        <begin position="62"/>
        <end position="78"/>
    </location>
</feature>
<dbReference type="RefSeq" id="WP_225944075.1">
    <property type="nucleotide sequence ID" value="NZ_JACHJQ010000004.1"/>
</dbReference>
<keyword evidence="4" id="KW-1185">Reference proteome</keyword>
<dbReference type="AlphaFoldDB" id="A0A7W7VEW5"/>
<feature type="domain" description="Nudix hydrolase" evidence="2">
    <location>
        <begin position="9"/>
        <end position="43"/>
    </location>
</feature>
<dbReference type="Proteomes" id="UP000520767">
    <property type="component" value="Unassembled WGS sequence"/>
</dbReference>
<dbReference type="SUPFAM" id="SSF55811">
    <property type="entry name" value="Nudix"/>
    <property type="match status" value="1"/>
</dbReference>
<evidence type="ECO:0000256" key="1">
    <source>
        <dbReference type="SAM" id="MobiDB-lite"/>
    </source>
</evidence>
<dbReference type="Pfam" id="PF00293">
    <property type="entry name" value="NUDIX"/>
    <property type="match status" value="1"/>
</dbReference>
<feature type="region of interest" description="Disordered" evidence="1">
    <location>
        <begin position="36"/>
        <end position="78"/>
    </location>
</feature>
<name>A0A7W7VEW5_9PSEU</name>
<accession>A0A7W7VEW5</accession>
<dbReference type="InterPro" id="IPR000086">
    <property type="entry name" value="NUDIX_hydrolase_dom"/>
</dbReference>